<organism evidence="2 3">
    <name type="scientific">Hondaea fermentalgiana</name>
    <dbReference type="NCBI Taxonomy" id="2315210"/>
    <lineage>
        <taxon>Eukaryota</taxon>
        <taxon>Sar</taxon>
        <taxon>Stramenopiles</taxon>
        <taxon>Bigyra</taxon>
        <taxon>Labyrinthulomycetes</taxon>
        <taxon>Thraustochytrida</taxon>
        <taxon>Thraustochytriidae</taxon>
        <taxon>Hondaea</taxon>
    </lineage>
</organism>
<dbReference type="Gene3D" id="2.20.70.10">
    <property type="match status" value="2"/>
</dbReference>
<dbReference type="PANTHER" id="PTHR47852">
    <property type="entry name" value="OS06G0298400 PROTEIN"/>
    <property type="match status" value="1"/>
</dbReference>
<dbReference type="OrthoDB" id="63972at2759"/>
<dbReference type="PANTHER" id="PTHR47852:SF2">
    <property type="entry name" value="WW DOMAIN-CONTAINING PROTEIN"/>
    <property type="match status" value="1"/>
</dbReference>
<dbReference type="PROSITE" id="PS50020">
    <property type="entry name" value="WW_DOMAIN_2"/>
    <property type="match status" value="2"/>
</dbReference>
<gene>
    <name evidence="2" type="ORF">FCC1311_108872</name>
</gene>
<dbReference type="SMART" id="SM00456">
    <property type="entry name" value="WW"/>
    <property type="match status" value="3"/>
</dbReference>
<accession>A0A2R5GVS1</accession>
<dbReference type="EMBL" id="BEYU01000207">
    <property type="protein sequence ID" value="GBG34665.1"/>
    <property type="molecule type" value="Genomic_DNA"/>
</dbReference>
<feature type="domain" description="WW" evidence="1">
    <location>
        <begin position="53"/>
        <end position="87"/>
    </location>
</feature>
<evidence type="ECO:0000313" key="2">
    <source>
        <dbReference type="EMBL" id="GBG34665.1"/>
    </source>
</evidence>
<keyword evidence="3" id="KW-1185">Reference proteome</keyword>
<protein>
    <recommendedName>
        <fullName evidence="1">WW domain-containing protein</fullName>
    </recommendedName>
</protein>
<sequence>LLRKLTDSKISSYRTLAVQGKKRTPRQFKSKDEAAVALQGMYRRKKARERIRALLQARFEKHVDPDSGEAYFLNTVTNETSWQAPVLLDKVLTPRARARKAALEAKKARGDFRSAKDMTEQEAASVVQRIFRANRARERVRQLLQGIIVRARDPDGYMYYVNTQTMEASYVKPTLLRKLTDSKLGSYRTLFAESEEKRTPRKYQSENEAAVALQGMYRRKKARDHIRALLQARFEKHVDPDSGEAYLLNTVTNETSWQAPT</sequence>
<name>A0A2R5GVS1_9STRA</name>
<evidence type="ECO:0000259" key="1">
    <source>
        <dbReference type="PROSITE" id="PS50020"/>
    </source>
</evidence>
<comment type="caution">
    <text evidence="2">The sequence shown here is derived from an EMBL/GenBank/DDBJ whole genome shotgun (WGS) entry which is preliminary data.</text>
</comment>
<dbReference type="Proteomes" id="UP000241890">
    <property type="component" value="Unassembled WGS sequence"/>
</dbReference>
<dbReference type="SMART" id="SM00015">
    <property type="entry name" value="IQ"/>
    <property type="match status" value="3"/>
</dbReference>
<reference evidence="2 3" key="1">
    <citation type="submission" date="2017-12" db="EMBL/GenBank/DDBJ databases">
        <title>Sequencing, de novo assembly and annotation of complete genome of a new Thraustochytrid species, strain FCC1311.</title>
        <authorList>
            <person name="Sedici K."/>
            <person name="Godart F."/>
            <person name="Aiese Cigliano R."/>
            <person name="Sanseverino W."/>
            <person name="Barakat M."/>
            <person name="Ortet P."/>
            <person name="Marechal E."/>
            <person name="Cagnac O."/>
            <person name="Amato A."/>
        </authorList>
    </citation>
    <scope>NUCLEOTIDE SEQUENCE [LARGE SCALE GENOMIC DNA]</scope>
</reference>
<proteinExistence type="predicted"/>
<dbReference type="AlphaFoldDB" id="A0A2R5GVS1"/>
<dbReference type="InterPro" id="IPR000048">
    <property type="entry name" value="IQ_motif_EF-hand-BS"/>
</dbReference>
<dbReference type="InParanoid" id="A0A2R5GVS1"/>
<feature type="domain" description="WW" evidence="1">
    <location>
        <begin position="228"/>
        <end position="261"/>
    </location>
</feature>
<dbReference type="SUPFAM" id="SSF51045">
    <property type="entry name" value="WW domain"/>
    <property type="match status" value="1"/>
</dbReference>
<dbReference type="Pfam" id="PF00397">
    <property type="entry name" value="WW"/>
    <property type="match status" value="1"/>
</dbReference>
<dbReference type="InterPro" id="IPR001202">
    <property type="entry name" value="WW_dom"/>
</dbReference>
<feature type="non-terminal residue" evidence="2">
    <location>
        <position position="1"/>
    </location>
</feature>
<dbReference type="CDD" id="cd00201">
    <property type="entry name" value="WW"/>
    <property type="match status" value="2"/>
</dbReference>
<dbReference type="PROSITE" id="PS50096">
    <property type="entry name" value="IQ"/>
    <property type="match status" value="3"/>
</dbReference>
<dbReference type="InterPro" id="IPR036020">
    <property type="entry name" value="WW_dom_sf"/>
</dbReference>
<evidence type="ECO:0000313" key="3">
    <source>
        <dbReference type="Proteomes" id="UP000241890"/>
    </source>
</evidence>